<evidence type="ECO:0000313" key="1">
    <source>
        <dbReference type="EMBL" id="EFI99039.1"/>
    </source>
</evidence>
<name>D8PX92_SCHCM</name>
<feature type="non-terminal residue" evidence="1">
    <location>
        <position position="520"/>
    </location>
</feature>
<sequence length="520" mass="58342">MASSRYRSEVRPLVKRLKQLPISSSSARANTIATKIAPLITSEATFQELTIDPFLLPADSWNISNSIVSRALGALKDVQELLSVDDPGRSALRDPVQRCLDRIWFPLVAWIEFFVPCSGYIDVRSEAYEHVEAVLYLLLELVRQKNTFSHLLSQTPQLYGRIMWLWLHVPEYLPGDADQQLRCHVVWNSILVGAVTKTIARNSSGYGVESNESEDRYASSQAIAGVHHTPRQIYRLAIRSARQMIYNVNDHGLTYSSEAFGLMERHLALVNDLVVYVLRIDNHARDVVADLVHLARSLEARASSLMAAGRACSVLCEIWMSASSNRPLVWALRDGVFPVLINVSRRLSHDAGWRYLMGGYLCKVAARTAHAPVLRAYMAHKGRASLRTAGCLAEKALGALDSLNATRMAWYKALFPHASYLSHRDARFLMLLANDLVFKVDVKEVLSKVTRMRHTQPSGTKRDVFEVAADFSDMPLESPEVKYVDEDSAFEQREDEPTIIITATLCPLPERSKTPARIIA</sequence>
<keyword evidence="2" id="KW-1185">Reference proteome</keyword>
<accession>D8PX92</accession>
<dbReference type="InParanoid" id="D8PX92"/>
<dbReference type="AlphaFoldDB" id="D8PX92"/>
<reference evidence="1 2" key="1">
    <citation type="journal article" date="2010" name="Nat. Biotechnol.">
        <title>Genome sequence of the model mushroom Schizophyllum commune.</title>
        <authorList>
            <person name="Ohm R.A."/>
            <person name="de Jong J.F."/>
            <person name="Lugones L.G."/>
            <person name="Aerts A."/>
            <person name="Kothe E."/>
            <person name="Stajich J.E."/>
            <person name="de Vries R.P."/>
            <person name="Record E."/>
            <person name="Levasseur A."/>
            <person name="Baker S.E."/>
            <person name="Bartholomew K.A."/>
            <person name="Coutinho P.M."/>
            <person name="Erdmann S."/>
            <person name="Fowler T.J."/>
            <person name="Gathman A.C."/>
            <person name="Lombard V."/>
            <person name="Henrissat B."/>
            <person name="Knabe N."/>
            <person name="Kuees U."/>
            <person name="Lilly W.W."/>
            <person name="Lindquist E."/>
            <person name="Lucas S."/>
            <person name="Magnuson J.K."/>
            <person name="Piumi F."/>
            <person name="Raudaskoski M."/>
            <person name="Salamov A."/>
            <person name="Schmutz J."/>
            <person name="Schwarze F.W.M.R."/>
            <person name="vanKuyk P.A."/>
            <person name="Horton J.S."/>
            <person name="Grigoriev I.V."/>
            <person name="Woesten H.A.B."/>
        </authorList>
    </citation>
    <scope>NUCLEOTIDE SEQUENCE [LARGE SCALE GENOMIC DNA]</scope>
    <source>
        <strain evidence="2">H4-8 / FGSC 9210</strain>
    </source>
</reference>
<proteinExistence type="predicted"/>
<evidence type="ECO:0000313" key="2">
    <source>
        <dbReference type="Proteomes" id="UP000007431"/>
    </source>
</evidence>
<dbReference type="VEuPathDB" id="FungiDB:SCHCODRAFT_02615920"/>
<organism evidence="2">
    <name type="scientific">Schizophyllum commune (strain H4-8 / FGSC 9210)</name>
    <name type="common">Split gill fungus</name>
    <dbReference type="NCBI Taxonomy" id="578458"/>
    <lineage>
        <taxon>Eukaryota</taxon>
        <taxon>Fungi</taxon>
        <taxon>Dikarya</taxon>
        <taxon>Basidiomycota</taxon>
        <taxon>Agaricomycotina</taxon>
        <taxon>Agaricomycetes</taxon>
        <taxon>Agaricomycetidae</taxon>
        <taxon>Agaricales</taxon>
        <taxon>Schizophyllaceae</taxon>
        <taxon>Schizophyllum</taxon>
    </lineage>
</organism>
<dbReference type="HOGENOM" id="CLU_452804_0_0_1"/>
<dbReference type="EMBL" id="GL377304">
    <property type="protein sequence ID" value="EFI99039.1"/>
    <property type="molecule type" value="Genomic_DNA"/>
</dbReference>
<protein>
    <submittedName>
        <fullName evidence="1">Uncharacterized protein</fullName>
    </submittedName>
</protein>
<dbReference type="Proteomes" id="UP000007431">
    <property type="component" value="Unassembled WGS sequence"/>
</dbReference>
<gene>
    <name evidence="1" type="ORF">SCHCODRAFT_107099</name>
</gene>